<accession>A0A644WT59</accession>
<dbReference type="EMBL" id="VSSQ01001301">
    <property type="protein sequence ID" value="MPM07116.1"/>
    <property type="molecule type" value="Genomic_DNA"/>
</dbReference>
<sequence>MHDTTFVKAGKVFFGVVGKLLMGSASAFNVPIEKGICDALQKPWVSIHSFYEVKAIFLSLTNSKGFDFLINTLFKLKTYVRYDIRNIVLINRVMLRIPHTSPQKTIE</sequence>
<protein>
    <submittedName>
        <fullName evidence="1">Uncharacterized protein</fullName>
    </submittedName>
</protein>
<comment type="caution">
    <text evidence="1">The sequence shown here is derived from an EMBL/GenBank/DDBJ whole genome shotgun (WGS) entry which is preliminary data.</text>
</comment>
<reference evidence="1" key="1">
    <citation type="submission" date="2019-08" db="EMBL/GenBank/DDBJ databases">
        <authorList>
            <person name="Kucharzyk K."/>
            <person name="Murdoch R.W."/>
            <person name="Higgins S."/>
            <person name="Loffler F."/>
        </authorList>
    </citation>
    <scope>NUCLEOTIDE SEQUENCE</scope>
</reference>
<organism evidence="1">
    <name type="scientific">bioreactor metagenome</name>
    <dbReference type="NCBI Taxonomy" id="1076179"/>
    <lineage>
        <taxon>unclassified sequences</taxon>
        <taxon>metagenomes</taxon>
        <taxon>ecological metagenomes</taxon>
    </lineage>
</organism>
<dbReference type="AlphaFoldDB" id="A0A644WT59"/>
<gene>
    <name evidence="1" type="ORF">SDC9_53422</name>
</gene>
<proteinExistence type="predicted"/>
<evidence type="ECO:0000313" key="1">
    <source>
        <dbReference type="EMBL" id="MPM07116.1"/>
    </source>
</evidence>
<name>A0A644WT59_9ZZZZ</name>